<evidence type="ECO:0000313" key="12">
    <source>
        <dbReference type="Proteomes" id="UP000195871"/>
    </source>
</evidence>
<evidence type="ECO:0000256" key="6">
    <source>
        <dbReference type="ARBA" id="ARBA00023242"/>
    </source>
</evidence>
<evidence type="ECO:0000313" key="10">
    <source>
        <dbReference type="EMBL" id="OUT22485.1"/>
    </source>
</evidence>
<dbReference type="AlphaFoldDB" id="A0A099P2D2"/>
<dbReference type="EMBL" id="NHMM01000003">
    <property type="protein sequence ID" value="OUT22485.1"/>
    <property type="molecule type" value="Genomic_DNA"/>
</dbReference>
<dbReference type="GO" id="GO:0007059">
    <property type="term" value="P:chromosome segregation"/>
    <property type="evidence" value="ECO:0007669"/>
    <property type="project" value="UniProtKB-KW"/>
</dbReference>
<dbReference type="VEuPathDB" id="FungiDB:C5L36_0D02500"/>
<evidence type="ECO:0000256" key="4">
    <source>
        <dbReference type="ARBA" id="ARBA00022776"/>
    </source>
</evidence>
<keyword evidence="3" id="KW-0132">Cell division</keyword>
<keyword evidence="13" id="KW-1185">Reference proteome</keyword>
<evidence type="ECO:0000256" key="5">
    <source>
        <dbReference type="ARBA" id="ARBA00022829"/>
    </source>
</evidence>
<dbReference type="HOGENOM" id="CLU_408291_0_0_1"/>
<sequence length="673" mass="78927">MSQDDREVWFLINHAERELKNAHDLLKTHISNNQEREGVLPISNYNTFIKSALNSYFKVLRNYTGILDASIQSSLYYKTAHTLFKESMSLDLASDYCTRGIQICNKNEPTLTLTKLKLLYLHFQIKLQLKPINEQVGYLNNIIENEIPENSSFGILKLFFRFVKFKHFSSLYTVEKNVKEVQLILDGVERFSFANSTTFLQLVLVNLIEYQLMNSQPLSDIEKCLHKLKLINERSSDHLRIQFTSMHHLLDMYLSLYSMDLKAFQEKSLKCEEFRKTLKERKIQLGSNLQFVLICGDSHFVFYSKWMTTLEYFYTTTLYSAVGFSFFSWKNKIADTLFKRLSNNAYDKIQISGKIETLEDFQHEVVRFNYLKSITLLQKILCDFTNDKYPNADEPLIETGLEELVENFNSKRFTGYELLFFSTLIPYIKFILAMVYQRNGHYLKSLYYYSQLIQKKPVSKPSVTGMPLMVSFDALSLYSVLNSVPILQFLIESEKDINKNLSEFDLNYDQSMKRFSNLLRIKDILKQKIETLSYIPENTDNLYVKASINTIQYFYFSNPWIASNTEPFKDSPLLLAILEMIYGYTYKTDPGLSEIDNINNKINHFTRACKYSIVTVDSDSHSNRLAMLGYWEIWNVMNKNKNLFPSEQIEKVWGKYSYFASESSPNPKRVKFN</sequence>
<proteinExistence type="inferred from homology"/>
<comment type="subcellular location">
    <subcellularLocation>
        <location evidence="1">Nucleus</location>
    </subcellularLocation>
</comment>
<evidence type="ECO:0000256" key="2">
    <source>
        <dbReference type="ARBA" id="ARBA00008585"/>
    </source>
</evidence>
<dbReference type="Proteomes" id="UP000249293">
    <property type="component" value="Chromosome 4"/>
</dbReference>
<evidence type="ECO:0000256" key="1">
    <source>
        <dbReference type="ARBA" id="ARBA00004123"/>
    </source>
</evidence>
<reference evidence="9" key="2">
    <citation type="submission" date="2014-08" db="EMBL/GenBank/DDBJ databases">
        <title>Exploiting Issatchenkia orientalis SD108 for Succinic Acid Production.</title>
        <authorList>
            <person name="Xiao H."/>
            <person name="Shao Z."/>
            <person name="Jiang Y."/>
            <person name="Dole S."/>
            <person name="Zhao H."/>
        </authorList>
    </citation>
    <scope>NUCLEOTIDE SEQUENCE [LARGE SCALE GENOMIC DNA]</scope>
    <source>
        <strain evidence="9">SD108</strain>
    </source>
</reference>
<dbReference type="OrthoDB" id="3997784at2759"/>
<dbReference type="GO" id="GO:0005634">
    <property type="term" value="C:nucleus"/>
    <property type="evidence" value="ECO:0007669"/>
    <property type="project" value="UniProtKB-SubCell"/>
</dbReference>
<dbReference type="GO" id="GO:0051301">
    <property type="term" value="P:cell division"/>
    <property type="evidence" value="ECO:0007669"/>
    <property type="project" value="UniProtKB-KW"/>
</dbReference>
<reference evidence="11" key="1">
    <citation type="journal article" date="2014" name="Microb. Cell Fact.">
        <title>Exploiting Issatchenkia orientalis SD108 for succinic acid production.</title>
        <authorList>
            <person name="Xiao H."/>
            <person name="Shao Z."/>
            <person name="Jiang Y."/>
            <person name="Dole S."/>
            <person name="Zhao H."/>
        </authorList>
    </citation>
    <scope>NUCLEOTIDE SEQUENCE [LARGE SCALE GENOMIC DNA]</scope>
    <source>
        <strain evidence="11">SD108</strain>
    </source>
</reference>
<dbReference type="Proteomes" id="UP000195871">
    <property type="component" value="Unassembled WGS sequence"/>
</dbReference>
<dbReference type="GeneID" id="40385335"/>
<dbReference type="Pfam" id="PF10345">
    <property type="entry name" value="Cohesin_load"/>
    <property type="match status" value="1"/>
</dbReference>
<keyword evidence="7" id="KW-0131">Cell cycle</keyword>
<dbReference type="EMBL" id="CP028776">
    <property type="protein sequence ID" value="AWU77506.1"/>
    <property type="molecule type" value="Genomic_DNA"/>
</dbReference>
<dbReference type="EMBL" id="JQFK01000021">
    <property type="protein sequence ID" value="KGK38352.1"/>
    <property type="molecule type" value="Genomic_DNA"/>
</dbReference>
<evidence type="ECO:0000313" key="8">
    <source>
        <dbReference type="EMBL" id="AWU77506.1"/>
    </source>
</evidence>
<evidence type="ECO:0000313" key="9">
    <source>
        <dbReference type="EMBL" id="KGK38352.1"/>
    </source>
</evidence>
<gene>
    <name evidence="8" type="ORF">C5L36_0D02500</name>
    <name evidence="10" type="ORF">CAS74_002223</name>
    <name evidence="9" type="ORF">JL09_g2535</name>
</gene>
<dbReference type="KEGG" id="pkz:C5L36_0D02500"/>
<evidence type="ECO:0000256" key="3">
    <source>
        <dbReference type="ARBA" id="ARBA00022618"/>
    </source>
</evidence>
<evidence type="ECO:0000256" key="7">
    <source>
        <dbReference type="ARBA" id="ARBA00023306"/>
    </source>
</evidence>
<dbReference type="GO" id="GO:0007064">
    <property type="term" value="P:mitotic sister chromatid cohesion"/>
    <property type="evidence" value="ECO:0007669"/>
    <property type="project" value="InterPro"/>
</dbReference>
<name>A0A099P2D2_PICKU</name>
<comment type="similarity">
    <text evidence="2">Belongs to the SCC4/mau-2 family.</text>
</comment>
<accession>A0A099P2D2</accession>
<dbReference type="Proteomes" id="UP000029867">
    <property type="component" value="Unassembled WGS sequence"/>
</dbReference>
<reference evidence="10 12" key="3">
    <citation type="submission" date="2017-05" db="EMBL/GenBank/DDBJ databases">
        <title>The Genome Sequence of Candida krusei Ckrusei653.</title>
        <authorList>
            <person name="Cuomo C."/>
            <person name="Forche A."/>
            <person name="Young S."/>
            <person name="Abouelleil A."/>
            <person name="Cao P."/>
            <person name="Chapman S."/>
            <person name="Cusick C."/>
            <person name="Shea T."/>
            <person name="Nusbaum C."/>
            <person name="Birren B."/>
        </authorList>
    </citation>
    <scope>NUCLEOTIDE SEQUENCE [LARGE SCALE GENOMIC DNA]</scope>
    <source>
        <strain evidence="10 12">Ckrusei653</strain>
    </source>
</reference>
<keyword evidence="6" id="KW-0539">Nucleus</keyword>
<evidence type="ECO:0000313" key="11">
    <source>
        <dbReference type="Proteomes" id="UP000029867"/>
    </source>
</evidence>
<organism evidence="9 11">
    <name type="scientific">Pichia kudriavzevii</name>
    <name type="common">Yeast</name>
    <name type="synonym">Issatchenkia orientalis</name>
    <dbReference type="NCBI Taxonomy" id="4909"/>
    <lineage>
        <taxon>Eukaryota</taxon>
        <taxon>Fungi</taxon>
        <taxon>Dikarya</taxon>
        <taxon>Ascomycota</taxon>
        <taxon>Saccharomycotina</taxon>
        <taxon>Pichiomycetes</taxon>
        <taxon>Pichiales</taxon>
        <taxon>Pichiaceae</taxon>
        <taxon>Pichia</taxon>
    </lineage>
</organism>
<dbReference type="RefSeq" id="XP_029322983.1">
    <property type="nucleotide sequence ID" value="XM_029467123.1"/>
</dbReference>
<protein>
    <submittedName>
        <fullName evidence="9">Uncharacterized protein</fullName>
    </submittedName>
</protein>
<keyword evidence="4" id="KW-0498">Mitosis</keyword>
<evidence type="ECO:0000313" key="13">
    <source>
        <dbReference type="Proteomes" id="UP000249293"/>
    </source>
</evidence>
<dbReference type="InterPro" id="IPR019440">
    <property type="entry name" value="MAU2"/>
</dbReference>
<dbReference type="STRING" id="4909.A0A099P2D2"/>
<reference evidence="8 13" key="4">
    <citation type="submission" date="2018-06" db="EMBL/GenBank/DDBJ databases">
        <title>Population genomics shows no distinction between pathogenic Candida krusei and environmental Pichia kudriavzevii: One species, four names.</title>
        <authorList>
            <person name="Douglass A.P."/>
            <person name="Offei B."/>
            <person name="Braun-Galleani S."/>
            <person name="Coughlan A.Y."/>
            <person name="Martos A."/>
            <person name="Ortiz-Merino R.A."/>
            <person name="Byrne K.P."/>
            <person name="Wolfe K.H."/>
        </authorList>
    </citation>
    <scope>NUCLEOTIDE SEQUENCE [LARGE SCALE GENOMIC DNA]</scope>
    <source>
        <strain evidence="8 13">CBS573</strain>
    </source>
</reference>
<keyword evidence="5" id="KW-0159">Chromosome partition</keyword>